<proteinExistence type="predicted"/>
<evidence type="ECO:0000256" key="1">
    <source>
        <dbReference type="SAM" id="Phobius"/>
    </source>
</evidence>
<sequence length="642" mass="68655">MQLRATVVASLAAYVAGADLTASQGDFQQVFASAAGGDIITLEAGEYAISEPIILDKKLTIKGDGALFVVADLAAPVFALGNMEGYSSTLDGVSVGTPGAEACNLAEPYALQANFSIEITGATIANNKVNLKTDVGVWHNERKLNDFYFADCHYAVDHPAKMSGGVYKLLGNCRSQLDFSVDFDKLGGSDGCGTTIEEFATFTSYRAQVEAQWDEYVEKVDDANDLRLPVTREGNAVTNLLVQIDTVRNVAATINAQYASAEIEAAINLVDVGYYDGWNHSKIRLEIHLPAPYTISNTQGVVGRVEESFEAAVGAVSPYVVDEACNGQAIGDDCIQNVEFDIVACDLTGEYSLNELMVACQETDENGNLAECPNIESSPATVIFFIDTNNFCEVEEFELDALFDLSIAVYDSDAYDREESIFDLGSMSYWQITVDTSASGVSLYNAEVTYAERTTDGDCSAFGDYLGDVSGGNPDFTQTYDPIAQTISMPHQVTAQMACATSDRTGNAITMNYTVLVDYDDGSARRRRSLDGMNTREAGEVAVDKEAGVRYTEEDLAQNAAAGTGTAAGASTTAEEEDNHMLVIGGAIAAALVLCCCCCCFIVAAVVLLRRRKANRGHEQFIIANQSAAGFPDGASAMSFHT</sequence>
<protein>
    <submittedName>
        <fullName evidence="3">Uncharacterized protein</fullName>
    </submittedName>
</protein>
<accession>A0A0L0FZ08</accession>
<dbReference type="SUPFAM" id="SSF51126">
    <property type="entry name" value="Pectin lyase-like"/>
    <property type="match status" value="1"/>
</dbReference>
<evidence type="ECO:0000313" key="3">
    <source>
        <dbReference type="EMBL" id="KNC81869.1"/>
    </source>
</evidence>
<organism evidence="3 4">
    <name type="scientific">Sphaeroforma arctica JP610</name>
    <dbReference type="NCBI Taxonomy" id="667725"/>
    <lineage>
        <taxon>Eukaryota</taxon>
        <taxon>Ichthyosporea</taxon>
        <taxon>Ichthyophonida</taxon>
        <taxon>Sphaeroforma</taxon>
    </lineage>
</organism>
<dbReference type="RefSeq" id="XP_014155771.1">
    <property type="nucleotide sequence ID" value="XM_014300296.1"/>
</dbReference>
<dbReference type="InterPro" id="IPR012334">
    <property type="entry name" value="Pectin_lyas_fold"/>
</dbReference>
<dbReference type="GeneID" id="25906333"/>
<keyword evidence="1" id="KW-1133">Transmembrane helix</keyword>
<dbReference type="Proteomes" id="UP000054560">
    <property type="component" value="Unassembled WGS sequence"/>
</dbReference>
<name>A0A0L0FZ08_9EUKA</name>
<feature type="chain" id="PRO_5005539075" evidence="2">
    <location>
        <begin position="18"/>
        <end position="642"/>
    </location>
</feature>
<keyword evidence="2" id="KW-0732">Signal</keyword>
<gene>
    <name evidence="3" type="ORF">SARC_05829</name>
</gene>
<evidence type="ECO:0000256" key="2">
    <source>
        <dbReference type="SAM" id="SignalP"/>
    </source>
</evidence>
<feature type="transmembrane region" description="Helical" evidence="1">
    <location>
        <begin position="581"/>
        <end position="609"/>
    </location>
</feature>
<keyword evidence="1" id="KW-0472">Membrane</keyword>
<reference evidence="3 4" key="1">
    <citation type="submission" date="2011-02" db="EMBL/GenBank/DDBJ databases">
        <title>The Genome Sequence of Sphaeroforma arctica JP610.</title>
        <authorList>
            <consortium name="The Broad Institute Genome Sequencing Platform"/>
            <person name="Russ C."/>
            <person name="Cuomo C."/>
            <person name="Young S.K."/>
            <person name="Zeng Q."/>
            <person name="Gargeya S."/>
            <person name="Alvarado L."/>
            <person name="Berlin A."/>
            <person name="Chapman S.B."/>
            <person name="Chen Z."/>
            <person name="Freedman E."/>
            <person name="Gellesch M."/>
            <person name="Goldberg J."/>
            <person name="Griggs A."/>
            <person name="Gujja S."/>
            <person name="Heilman E."/>
            <person name="Heiman D."/>
            <person name="Howarth C."/>
            <person name="Mehta T."/>
            <person name="Neiman D."/>
            <person name="Pearson M."/>
            <person name="Roberts A."/>
            <person name="Saif S."/>
            <person name="Shea T."/>
            <person name="Shenoy N."/>
            <person name="Sisk P."/>
            <person name="Stolte C."/>
            <person name="Sykes S."/>
            <person name="White J."/>
            <person name="Yandava C."/>
            <person name="Burger G."/>
            <person name="Gray M.W."/>
            <person name="Holland P.W.H."/>
            <person name="King N."/>
            <person name="Lang F.B.F."/>
            <person name="Roger A.J."/>
            <person name="Ruiz-Trillo I."/>
            <person name="Haas B."/>
            <person name="Nusbaum C."/>
            <person name="Birren B."/>
        </authorList>
    </citation>
    <scope>NUCLEOTIDE SEQUENCE [LARGE SCALE GENOMIC DNA]</scope>
    <source>
        <strain evidence="3 4">JP610</strain>
    </source>
</reference>
<keyword evidence="1" id="KW-0812">Transmembrane</keyword>
<dbReference type="eggNOG" id="ENOG502RQNV">
    <property type="taxonomic scope" value="Eukaryota"/>
</dbReference>
<dbReference type="Gene3D" id="2.160.20.10">
    <property type="entry name" value="Single-stranded right-handed beta-helix, Pectin lyase-like"/>
    <property type="match status" value="1"/>
</dbReference>
<dbReference type="AlphaFoldDB" id="A0A0L0FZ08"/>
<evidence type="ECO:0000313" key="4">
    <source>
        <dbReference type="Proteomes" id="UP000054560"/>
    </source>
</evidence>
<feature type="signal peptide" evidence="2">
    <location>
        <begin position="1"/>
        <end position="17"/>
    </location>
</feature>
<dbReference type="InterPro" id="IPR011050">
    <property type="entry name" value="Pectin_lyase_fold/virulence"/>
</dbReference>
<keyword evidence="4" id="KW-1185">Reference proteome</keyword>
<dbReference type="EMBL" id="KQ241985">
    <property type="protein sequence ID" value="KNC81869.1"/>
    <property type="molecule type" value="Genomic_DNA"/>
</dbReference>